<name>A0ABT8N8I6_9BACL</name>
<dbReference type="Pfam" id="PF22091">
    <property type="entry name" value="DUF6941"/>
    <property type="match status" value="1"/>
</dbReference>
<evidence type="ECO:0008006" key="3">
    <source>
        <dbReference type="Google" id="ProtNLM"/>
    </source>
</evidence>
<accession>A0ABT8N8I6</accession>
<reference evidence="1 2" key="1">
    <citation type="submission" date="2023-07" db="EMBL/GenBank/DDBJ databases">
        <title>Novel species in genus Planococcus.</title>
        <authorList>
            <person name="Ning S."/>
        </authorList>
    </citation>
    <scope>NUCLEOTIDE SEQUENCE [LARGE SCALE GENOMIC DNA]</scope>
    <source>
        <strain evidence="1 2">N017</strain>
    </source>
</reference>
<keyword evidence="2" id="KW-1185">Reference proteome</keyword>
<organism evidence="1 2">
    <name type="scientific">Planococcus shenhongbingii</name>
    <dbReference type="NCBI Taxonomy" id="3058398"/>
    <lineage>
        <taxon>Bacteria</taxon>
        <taxon>Bacillati</taxon>
        <taxon>Bacillota</taxon>
        <taxon>Bacilli</taxon>
        <taxon>Bacillales</taxon>
        <taxon>Caryophanaceae</taxon>
        <taxon>Planococcus</taxon>
    </lineage>
</organism>
<dbReference type="RefSeq" id="WP_301854531.1">
    <property type="nucleotide sequence ID" value="NZ_JAUJWU010000001.1"/>
</dbReference>
<protein>
    <recommendedName>
        <fullName evidence="3">Exosporium protein C</fullName>
    </recommendedName>
</protein>
<comment type="caution">
    <text evidence="1">The sequence shown here is derived from an EMBL/GenBank/DDBJ whole genome shotgun (WGS) entry which is preliminary data.</text>
</comment>
<sequence>MSNIGHIIVCDEVFNSPNGEVIIKQPLNMIFTPILPTHYSFVIAIGLINLKPTVRYIAVVKVTSPSGKLLLKNDIEFDIGNEDTAEFTAAGGYNINCRNVLLDEFGDYIISVEIDKERNQLILPVVKKED</sequence>
<dbReference type="InterPro" id="IPR054221">
    <property type="entry name" value="DUF6941"/>
</dbReference>
<evidence type="ECO:0000313" key="1">
    <source>
        <dbReference type="EMBL" id="MDN7243967.1"/>
    </source>
</evidence>
<proteinExistence type="predicted"/>
<dbReference type="Proteomes" id="UP001172142">
    <property type="component" value="Unassembled WGS sequence"/>
</dbReference>
<evidence type="ECO:0000313" key="2">
    <source>
        <dbReference type="Proteomes" id="UP001172142"/>
    </source>
</evidence>
<dbReference type="EMBL" id="JAUJWU010000001">
    <property type="protein sequence ID" value="MDN7243967.1"/>
    <property type="molecule type" value="Genomic_DNA"/>
</dbReference>
<gene>
    <name evidence="1" type="ORF">QWY13_00585</name>
</gene>